<keyword evidence="1" id="KW-0812">Transmembrane</keyword>
<accession>A0ABW1VHJ6</accession>
<proteinExistence type="predicted"/>
<feature type="transmembrane region" description="Helical" evidence="1">
    <location>
        <begin position="62"/>
        <end position="86"/>
    </location>
</feature>
<comment type="caution">
    <text evidence="2">The sequence shown here is derived from an EMBL/GenBank/DDBJ whole genome shotgun (WGS) entry which is preliminary data.</text>
</comment>
<dbReference type="RefSeq" id="WP_386730104.1">
    <property type="nucleotide sequence ID" value="NZ_JBHSTP010000002.1"/>
</dbReference>
<sequence>MSATTTPTRRLAVWDLVLTIVLDLMLVGIAAVATLFSAFLVMASDSCGSSVECDIGMFDVGWLIAFASPGVFTLIVLVISVILLILRRRAFWVPLAGIVLVVGVWFLGVWLVIASIPGATF</sequence>
<evidence type="ECO:0000256" key="1">
    <source>
        <dbReference type="SAM" id="Phobius"/>
    </source>
</evidence>
<feature type="transmembrane region" description="Helical" evidence="1">
    <location>
        <begin position="93"/>
        <end position="116"/>
    </location>
</feature>
<dbReference type="Proteomes" id="UP001596306">
    <property type="component" value="Unassembled WGS sequence"/>
</dbReference>
<gene>
    <name evidence="2" type="ORF">ACFQB0_08400</name>
</gene>
<keyword evidence="1" id="KW-0472">Membrane</keyword>
<organism evidence="2 3">
    <name type="scientific">Luethyella okanaganae</name>
    <dbReference type="NCBI Taxonomy" id="69372"/>
    <lineage>
        <taxon>Bacteria</taxon>
        <taxon>Bacillati</taxon>
        <taxon>Actinomycetota</taxon>
        <taxon>Actinomycetes</taxon>
        <taxon>Micrococcales</taxon>
        <taxon>Microbacteriaceae</taxon>
        <taxon>Luethyella</taxon>
    </lineage>
</organism>
<evidence type="ECO:0000313" key="3">
    <source>
        <dbReference type="Proteomes" id="UP001596306"/>
    </source>
</evidence>
<protein>
    <submittedName>
        <fullName evidence="2">Uncharacterized protein</fullName>
    </submittedName>
</protein>
<keyword evidence="1" id="KW-1133">Transmembrane helix</keyword>
<dbReference type="EMBL" id="JBHSTP010000002">
    <property type="protein sequence ID" value="MFC6356125.1"/>
    <property type="molecule type" value="Genomic_DNA"/>
</dbReference>
<keyword evidence="3" id="KW-1185">Reference proteome</keyword>
<evidence type="ECO:0000313" key="2">
    <source>
        <dbReference type="EMBL" id="MFC6356125.1"/>
    </source>
</evidence>
<name>A0ABW1VHJ6_9MICO</name>
<feature type="transmembrane region" description="Helical" evidence="1">
    <location>
        <begin position="12"/>
        <end position="42"/>
    </location>
</feature>
<reference evidence="3" key="1">
    <citation type="journal article" date="2019" name="Int. J. Syst. Evol. Microbiol.">
        <title>The Global Catalogue of Microorganisms (GCM) 10K type strain sequencing project: providing services to taxonomists for standard genome sequencing and annotation.</title>
        <authorList>
            <consortium name="The Broad Institute Genomics Platform"/>
            <consortium name="The Broad Institute Genome Sequencing Center for Infectious Disease"/>
            <person name="Wu L."/>
            <person name="Ma J."/>
        </authorList>
    </citation>
    <scope>NUCLEOTIDE SEQUENCE [LARGE SCALE GENOMIC DNA]</scope>
    <source>
        <strain evidence="3">CCUG 43304</strain>
    </source>
</reference>